<name>A0A0W8E5P9_9ZZZZ</name>
<organism evidence="7">
    <name type="scientific">hydrocarbon metagenome</name>
    <dbReference type="NCBI Taxonomy" id="938273"/>
    <lineage>
        <taxon>unclassified sequences</taxon>
        <taxon>metagenomes</taxon>
        <taxon>ecological metagenomes</taxon>
    </lineage>
</organism>
<feature type="domain" description="FAD-dependent oxidoreductase 2 FAD-binding" evidence="6">
    <location>
        <begin position="76"/>
        <end position="527"/>
    </location>
</feature>
<reference evidence="7" key="1">
    <citation type="journal article" date="2015" name="Proc. Natl. Acad. Sci. U.S.A.">
        <title>Networks of energetic and metabolic interactions define dynamics in microbial communities.</title>
        <authorList>
            <person name="Embree M."/>
            <person name="Liu J.K."/>
            <person name="Al-Bassam M.M."/>
            <person name="Zengler K."/>
        </authorList>
    </citation>
    <scope>NUCLEOTIDE SEQUENCE</scope>
</reference>
<dbReference type="GO" id="GO:0016491">
    <property type="term" value="F:oxidoreductase activity"/>
    <property type="evidence" value="ECO:0007669"/>
    <property type="project" value="UniProtKB-KW"/>
</dbReference>
<evidence type="ECO:0000313" key="7">
    <source>
        <dbReference type="EMBL" id="KUG03741.1"/>
    </source>
</evidence>
<gene>
    <name evidence="7" type="ORF">ASZ90_018884</name>
</gene>
<dbReference type="InterPro" id="IPR003953">
    <property type="entry name" value="FAD-dep_OxRdtase_2_FAD-bd"/>
</dbReference>
<dbReference type="InterPro" id="IPR006311">
    <property type="entry name" value="TAT_signal"/>
</dbReference>
<dbReference type="InterPro" id="IPR019546">
    <property type="entry name" value="TAT_signal_bac_arc"/>
</dbReference>
<feature type="region of interest" description="Disordered" evidence="5">
    <location>
        <begin position="36"/>
        <end position="62"/>
    </location>
</feature>
<accession>A0A0W8E5P9</accession>
<dbReference type="PROSITE" id="PS51318">
    <property type="entry name" value="TAT"/>
    <property type="match status" value="1"/>
</dbReference>
<proteinExistence type="predicted"/>
<dbReference type="GO" id="GO:0008202">
    <property type="term" value="P:steroid metabolic process"/>
    <property type="evidence" value="ECO:0007669"/>
    <property type="project" value="UniProtKB-ARBA"/>
</dbReference>
<dbReference type="InterPro" id="IPR036188">
    <property type="entry name" value="FAD/NAD-bd_sf"/>
</dbReference>
<dbReference type="Gene3D" id="3.50.50.60">
    <property type="entry name" value="FAD/NAD(P)-binding domain"/>
    <property type="match status" value="1"/>
</dbReference>
<dbReference type="InterPro" id="IPR027477">
    <property type="entry name" value="Succ_DH/fumarate_Rdtase_cat_sf"/>
</dbReference>
<keyword evidence="3" id="KW-0274">FAD</keyword>
<dbReference type="InterPro" id="IPR050315">
    <property type="entry name" value="FAD-oxidoreductase_2"/>
</dbReference>
<dbReference type="SUPFAM" id="SSF51905">
    <property type="entry name" value="FAD/NAD(P)-binding domain"/>
    <property type="match status" value="1"/>
</dbReference>
<sequence length="570" mass="61640">MSLEENGKKGISRRKFIQGTAIGAVGLASAGMLAGCSPKDETPSDGQAGAGTKWSWETKPDPIPASEIKKTVDTEVLVVGAGLAGTVAVLSAHEAGAKTLLIDKNDTWAARGGHITAFGTKLQQELGIKVDYRQVVRRWVYWAQGRCKEDLLWLFAEKSGACFDWVRDQVEPRGLKIALWDGYFKGPDYTEYPVTHFFYQDGTNFIYQDGNIEGAGNGVLLPILEQIIKENGIEIHYKTPAVQLIRDGNGPVTGIIAGEAGNYTQYNASKGVIIATGDYASDKEMVERYDPFALQADSQIYFPNKCNTGDAHKMAMWAGGAMQKVEPHAAVIHLESGAQSYAFLHVNALGNRFKNEDVNTQSKSCSKEYEPDGIAWTIYDADGLSQVKQQIDAGLGGGLFFGQTFQRIGTEFDLAAEQQILDLHLSNGKVKTANTLEELAEKIGVPVDNFVATVNRYNEIVAAKNDVDYGKRAELLTPIVKAPFYAGTLMSTVLTMVGGLRTNTNLNVLDEDDKPIEGLYVAGSAAGDFFANDYPTICPGIGHGRCITFGRLAGIIAAGKSVDIVPSIEV</sequence>
<dbReference type="Gene3D" id="3.90.700.10">
    <property type="entry name" value="Succinate dehydrogenase/fumarate reductase flavoprotein, catalytic domain"/>
    <property type="match status" value="1"/>
</dbReference>
<dbReference type="PANTHER" id="PTHR43400:SF10">
    <property type="entry name" value="3-OXOSTEROID 1-DEHYDROGENASE"/>
    <property type="match status" value="1"/>
</dbReference>
<evidence type="ECO:0000256" key="3">
    <source>
        <dbReference type="ARBA" id="ARBA00022827"/>
    </source>
</evidence>
<comment type="caution">
    <text evidence="7">The sequence shown here is derived from an EMBL/GenBank/DDBJ whole genome shotgun (WGS) entry which is preliminary data.</text>
</comment>
<evidence type="ECO:0000256" key="2">
    <source>
        <dbReference type="ARBA" id="ARBA00022630"/>
    </source>
</evidence>
<protein>
    <submittedName>
        <fullName evidence="7">Twin-arginine translocation pathway signal</fullName>
    </submittedName>
</protein>
<dbReference type="SUPFAM" id="SSF56425">
    <property type="entry name" value="Succinate dehydrogenase/fumarate reductase flavoprotein, catalytic domain"/>
    <property type="match status" value="1"/>
</dbReference>
<keyword evidence="4" id="KW-0560">Oxidoreductase</keyword>
<keyword evidence="2" id="KW-0285">Flavoprotein</keyword>
<dbReference type="PANTHER" id="PTHR43400">
    <property type="entry name" value="FUMARATE REDUCTASE"/>
    <property type="match status" value="1"/>
</dbReference>
<evidence type="ECO:0000256" key="5">
    <source>
        <dbReference type="SAM" id="MobiDB-lite"/>
    </source>
</evidence>
<comment type="cofactor">
    <cofactor evidence="1">
        <name>FAD</name>
        <dbReference type="ChEBI" id="CHEBI:57692"/>
    </cofactor>
</comment>
<dbReference type="NCBIfam" id="TIGR01409">
    <property type="entry name" value="TAT_signal_seq"/>
    <property type="match status" value="1"/>
</dbReference>
<evidence type="ECO:0000259" key="6">
    <source>
        <dbReference type="Pfam" id="PF00890"/>
    </source>
</evidence>
<evidence type="ECO:0000256" key="4">
    <source>
        <dbReference type="ARBA" id="ARBA00023002"/>
    </source>
</evidence>
<dbReference type="AlphaFoldDB" id="A0A0W8E5P9"/>
<dbReference type="PRINTS" id="PR00411">
    <property type="entry name" value="PNDRDTASEI"/>
</dbReference>
<evidence type="ECO:0000256" key="1">
    <source>
        <dbReference type="ARBA" id="ARBA00001974"/>
    </source>
</evidence>
<dbReference type="Pfam" id="PF00890">
    <property type="entry name" value="FAD_binding_2"/>
    <property type="match status" value="1"/>
</dbReference>
<dbReference type="EMBL" id="LNQE01001870">
    <property type="protein sequence ID" value="KUG03741.1"/>
    <property type="molecule type" value="Genomic_DNA"/>
</dbReference>